<reference evidence="3" key="4">
    <citation type="journal article" date="2019" name="Int. J. Syst. Evol. Microbiol.">
        <title>Streptococcus chenjunshii sp. nov. isolated from feces of Tibetan antelopes.</title>
        <authorList>
            <person name="Tian Z."/>
            <person name="Lu S."/>
            <person name="Jin D."/>
            <person name="Yang J."/>
            <person name="Pu J."/>
            <person name="Lai X.H."/>
            <person name="Bai X.N."/>
            <person name="Wu X.M."/>
            <person name="Li J."/>
            <person name="Wang S."/>
            <person name="Xu J."/>
        </authorList>
    </citation>
    <scope>NUCLEOTIDE SEQUENCE</scope>
    <source>
        <strain evidence="3">Z15</strain>
    </source>
</reference>
<reference evidence="5 7" key="2">
    <citation type="submission" date="2018-08" db="EMBL/GenBank/DDBJ databases">
        <title>Draft genome of Streptococcus sp. nov. Z1.</title>
        <authorList>
            <person name="Tian Z."/>
        </authorList>
    </citation>
    <scope>NUCLEOTIDE SEQUENCE [LARGE SCALE GENOMIC DNA]</scope>
    <source>
        <strain evidence="5">Z1</strain>
        <strain evidence="7">Z1(2018)</strain>
    </source>
</reference>
<feature type="chain" id="PRO_5044585499" evidence="2">
    <location>
        <begin position="23"/>
        <end position="155"/>
    </location>
</feature>
<evidence type="ECO:0000313" key="8">
    <source>
        <dbReference type="Proteomes" id="UP000264056"/>
    </source>
</evidence>
<proteinExistence type="predicted"/>
<dbReference type="Proteomes" id="UP000264056">
    <property type="component" value="Unassembled WGS sequence"/>
</dbReference>
<dbReference type="EMBL" id="QVQZ01000006">
    <property type="protein sequence ID" value="RFU53559.1"/>
    <property type="molecule type" value="Genomic_DNA"/>
</dbReference>
<accession>A0A372KMQ1</accession>
<keyword evidence="2" id="KW-0732">Signal</keyword>
<evidence type="ECO:0000313" key="7">
    <source>
        <dbReference type="Proteomes" id="UP000262901"/>
    </source>
</evidence>
<feature type="signal peptide" evidence="2">
    <location>
        <begin position="1"/>
        <end position="22"/>
    </location>
</feature>
<dbReference type="Proteomes" id="UP000262901">
    <property type="component" value="Unassembled WGS sequence"/>
</dbReference>
<dbReference type="EMBL" id="CP031733">
    <property type="protein sequence ID" value="AXQ79545.1"/>
    <property type="molecule type" value="Genomic_DNA"/>
</dbReference>
<keyword evidence="1" id="KW-1133">Transmembrane helix</keyword>
<reference evidence="6" key="3">
    <citation type="submission" date="2018-08" db="EMBL/GenBank/DDBJ databases">
        <title>Streptococcus chenjunshii sp. nov., isolated from stools sample of the Tibetan antelope in the Qinghai-Tibet plateau, China.</title>
        <authorList>
            <person name="Tian Z."/>
        </authorList>
    </citation>
    <scope>NUCLEOTIDE SEQUENCE [LARGE SCALE GENOMIC DNA]</scope>
    <source>
        <strain evidence="6">Z15</strain>
    </source>
</reference>
<evidence type="ECO:0000256" key="1">
    <source>
        <dbReference type="SAM" id="Phobius"/>
    </source>
</evidence>
<dbReference type="AlphaFoldDB" id="A0A372KMQ1"/>
<accession>A0A346NEV0</accession>
<sequence length="155" mass="16915">MKKILFLLGTLMCICQTVPASAADLKDNNLKLDSRRIEQEEEQAFYQQSEILASLFSEADTKKLAEVKDSQAEALDSQAGQLFTKEREATDIYQLDQLFAEGDANRYATKLDTAQTAGQAKGGMASYFYSAVCLLLVGGAGLASFLAGRKDELPD</sequence>
<evidence type="ECO:0000256" key="2">
    <source>
        <dbReference type="SAM" id="SignalP"/>
    </source>
</evidence>
<dbReference type="EMBL" id="QVQY01000005">
    <property type="protein sequence ID" value="RFU51460.1"/>
    <property type="molecule type" value="Genomic_DNA"/>
</dbReference>
<gene>
    <name evidence="3" type="ORF">DDV21_010975</name>
    <name evidence="4" type="ORF">DDV22_03030</name>
    <name evidence="5" type="ORF">DDV23_04215</name>
</gene>
<reference evidence="4 8" key="1">
    <citation type="submission" date="2018-08" db="EMBL/GenBank/DDBJ databases">
        <title>Draft genome of Streptococcus sp .nov. Z2.</title>
        <authorList>
            <person name="Tian Z."/>
        </authorList>
    </citation>
    <scope>NUCLEOTIDE SEQUENCE [LARGE SCALE GENOMIC DNA]</scope>
    <source>
        <strain evidence="4 8">Z2</strain>
    </source>
</reference>
<organism evidence="5 7">
    <name type="scientific">Streptococcus chenjunshii</name>
    <dbReference type="NCBI Taxonomy" id="2173853"/>
    <lineage>
        <taxon>Bacteria</taxon>
        <taxon>Bacillati</taxon>
        <taxon>Bacillota</taxon>
        <taxon>Bacilli</taxon>
        <taxon>Lactobacillales</taxon>
        <taxon>Streptococcaceae</taxon>
        <taxon>Streptococcus</taxon>
    </lineage>
</organism>
<name>A0A372KMQ1_9STRE</name>
<keyword evidence="1" id="KW-0472">Membrane</keyword>
<evidence type="ECO:0000313" key="6">
    <source>
        <dbReference type="Proteomes" id="UP000246115"/>
    </source>
</evidence>
<evidence type="ECO:0000313" key="5">
    <source>
        <dbReference type="EMBL" id="RFU53559.1"/>
    </source>
</evidence>
<evidence type="ECO:0000313" key="4">
    <source>
        <dbReference type="EMBL" id="RFU51460.1"/>
    </source>
</evidence>
<feature type="transmembrane region" description="Helical" evidence="1">
    <location>
        <begin position="127"/>
        <end position="147"/>
    </location>
</feature>
<dbReference type="RefSeq" id="WP_116877860.1">
    <property type="nucleotide sequence ID" value="NZ_CP031733.1"/>
</dbReference>
<keyword evidence="8" id="KW-1185">Reference proteome</keyword>
<dbReference type="Proteomes" id="UP000246115">
    <property type="component" value="Chromosome"/>
</dbReference>
<protein>
    <submittedName>
        <fullName evidence="5">Type VII secretion protein EssA</fullName>
    </submittedName>
</protein>
<dbReference type="OrthoDB" id="9944970at2"/>
<evidence type="ECO:0000313" key="3">
    <source>
        <dbReference type="EMBL" id="AXQ79545.1"/>
    </source>
</evidence>
<dbReference type="KEGG" id="schj:DDV21_010975"/>
<keyword evidence="1" id="KW-0812">Transmembrane</keyword>